<dbReference type="Proteomes" id="UP000308133">
    <property type="component" value="Unassembled WGS sequence"/>
</dbReference>
<sequence>MDDIRDFDAEMDEMLDRAQRDLGDTSDIDMELEREFEERDRQSMERQQRQQENSETSTDTPAFDSDPRTNVEPSLSAITSRKAGKLPSVHGDTLATPRATVARVGVKRPTAENEWWSKTDQEWRGMSDKQKKAFDHIRKIMEEGYGERQADPCKRCSDRGDICWAYSSEGRERTKNASLACTHCRAAQDHCSLVSPRKKAVAPPTTAESSTAATDGNEGTEVVQLREENVVLRRQIGILQGEMEVIRERMAALETNQQQIMDMLHQR</sequence>
<protein>
    <submittedName>
        <fullName evidence="2">Uncharacterized protein</fullName>
    </submittedName>
</protein>
<feature type="compositionally biased region" description="Basic and acidic residues" evidence="1">
    <location>
        <begin position="31"/>
        <end position="49"/>
    </location>
</feature>
<feature type="region of interest" description="Disordered" evidence="1">
    <location>
        <begin position="200"/>
        <end position="219"/>
    </location>
</feature>
<dbReference type="EMBL" id="PTQR01000110">
    <property type="protein sequence ID" value="TKX19655.1"/>
    <property type="molecule type" value="Genomic_DNA"/>
</dbReference>
<organism evidence="2 3">
    <name type="scientific">Elsinoe australis</name>
    <dbReference type="NCBI Taxonomy" id="40998"/>
    <lineage>
        <taxon>Eukaryota</taxon>
        <taxon>Fungi</taxon>
        <taxon>Dikarya</taxon>
        <taxon>Ascomycota</taxon>
        <taxon>Pezizomycotina</taxon>
        <taxon>Dothideomycetes</taxon>
        <taxon>Dothideomycetidae</taxon>
        <taxon>Myriangiales</taxon>
        <taxon>Elsinoaceae</taxon>
        <taxon>Elsinoe</taxon>
    </lineage>
</organism>
<feature type="compositionally biased region" description="Low complexity" evidence="1">
    <location>
        <begin position="202"/>
        <end position="214"/>
    </location>
</feature>
<evidence type="ECO:0000313" key="3">
    <source>
        <dbReference type="Proteomes" id="UP000308133"/>
    </source>
</evidence>
<dbReference type="AlphaFoldDB" id="A0A4U7ARL5"/>
<name>A0A4U7ARL5_9PEZI</name>
<reference evidence="2 3" key="1">
    <citation type="submission" date="2018-02" db="EMBL/GenBank/DDBJ databases">
        <title>Draft genome sequences of Elsinoe sp., causing black scab on jojoba.</title>
        <authorList>
            <person name="Stodart B."/>
            <person name="Jeffress S."/>
            <person name="Ash G."/>
            <person name="Arun Chinnappa K."/>
        </authorList>
    </citation>
    <scope>NUCLEOTIDE SEQUENCE [LARGE SCALE GENOMIC DNA]</scope>
    <source>
        <strain evidence="2 3">Hillstone_2</strain>
    </source>
</reference>
<accession>A0A4U7ARL5</accession>
<evidence type="ECO:0000313" key="2">
    <source>
        <dbReference type="EMBL" id="TKX19655.1"/>
    </source>
</evidence>
<comment type="caution">
    <text evidence="2">The sequence shown here is derived from an EMBL/GenBank/DDBJ whole genome shotgun (WGS) entry which is preliminary data.</text>
</comment>
<evidence type="ECO:0000256" key="1">
    <source>
        <dbReference type="SAM" id="MobiDB-lite"/>
    </source>
</evidence>
<proteinExistence type="predicted"/>
<feature type="region of interest" description="Disordered" evidence="1">
    <location>
        <begin position="1"/>
        <end position="92"/>
    </location>
</feature>
<feature type="compositionally biased region" description="Basic and acidic residues" evidence="1">
    <location>
        <begin position="1"/>
        <end position="23"/>
    </location>
</feature>
<gene>
    <name evidence="2" type="ORF">C1H76_8161</name>
</gene>